<accession>A0A8J3DKD7</accession>
<feature type="domain" description="Flagellar M-ring N-terminal" evidence="12">
    <location>
        <begin position="42"/>
        <end position="215"/>
    </location>
</feature>
<feature type="transmembrane region" description="Helical" evidence="11">
    <location>
        <begin position="20"/>
        <end position="41"/>
    </location>
</feature>
<sequence length="550" mass="58900">MPEQLKTIAENLKSFGPQRLAIMGGVAAFVFLVIGFGAWFLNRPAYETLYVGLERSDVSQIGMVLSESGIGFDVDSSGTTVMVPVGKTAQARMLLAEKGLPTSTNAGYELFDNVGSLGLTSFMQQVTRVRALEGEIARTLQSISGIKAARVHLVMPERASFRRDAQQPTASVVIRTTGVNGVQSAMSIRHLVAAAVPGLNSENVTVLDSAGTLLASGDDPTNSGAARSLIVQKEVENQIQDNIRRALLPYLGSENFRASVAANVNTDQRQIEEMIYDPESRVERSIQTARINENSNQRQGASPTTVEQNLPEADPAGGAGPETSEQNERREETTNYELSSKRVATVSNGYALENMSIAVVINEARLNEILGESATPEQRQQRLDEIRAVVTSATGFNEQRGDVVNVSSVAFIDEFETASAATSTVMTMLNNNLSTMINALAFIAVAGLVTFMGVRPVIKALSQQPAAQIAASTDAFEAESNPLDGATPGTAVALSPADAAAAEARKEAKEVADLKAKIRPNPQERLTKMVTLNEERTAMILRKWAATEVA</sequence>
<keyword evidence="14" id="KW-0966">Cell projection</keyword>
<evidence type="ECO:0000256" key="5">
    <source>
        <dbReference type="ARBA" id="ARBA00022692"/>
    </source>
</evidence>
<dbReference type="Gene3D" id="3.30.300.30">
    <property type="match status" value="1"/>
</dbReference>
<dbReference type="Pfam" id="PF08345">
    <property type="entry name" value="YscJ_FliF_C"/>
    <property type="match status" value="1"/>
</dbReference>
<evidence type="ECO:0000313" key="15">
    <source>
        <dbReference type="Proteomes" id="UP000641137"/>
    </source>
</evidence>
<keyword evidence="14" id="KW-0969">Cilium</keyword>
<dbReference type="PANTHER" id="PTHR30046">
    <property type="entry name" value="FLAGELLAR M-RING PROTEIN"/>
    <property type="match status" value="1"/>
</dbReference>
<keyword evidence="15" id="KW-1185">Reference proteome</keyword>
<name>A0A8J3DKD7_9HYPH</name>
<feature type="region of interest" description="Disordered" evidence="10">
    <location>
        <begin position="290"/>
        <end position="337"/>
    </location>
</feature>
<dbReference type="EMBL" id="BMZO01000002">
    <property type="protein sequence ID" value="GHC64532.1"/>
    <property type="molecule type" value="Genomic_DNA"/>
</dbReference>
<dbReference type="AlphaFoldDB" id="A0A8J3DKD7"/>
<dbReference type="Proteomes" id="UP000641137">
    <property type="component" value="Unassembled WGS sequence"/>
</dbReference>
<keyword evidence="4" id="KW-1003">Cell membrane</keyword>
<organism evidence="14 15">
    <name type="scientific">Limoniibacter endophyticus</name>
    <dbReference type="NCBI Taxonomy" id="1565040"/>
    <lineage>
        <taxon>Bacteria</taxon>
        <taxon>Pseudomonadati</taxon>
        <taxon>Pseudomonadota</taxon>
        <taxon>Alphaproteobacteria</taxon>
        <taxon>Hyphomicrobiales</taxon>
        <taxon>Bartonellaceae</taxon>
        <taxon>Limoniibacter</taxon>
    </lineage>
</organism>
<comment type="function">
    <text evidence="9">The M ring may be actively involved in energy transduction.</text>
</comment>
<dbReference type="InterPro" id="IPR013556">
    <property type="entry name" value="Flag_M-ring_C"/>
</dbReference>
<dbReference type="InterPro" id="IPR043427">
    <property type="entry name" value="YscJ/FliF"/>
</dbReference>
<dbReference type="PIRSF" id="PIRSF004862">
    <property type="entry name" value="FliF"/>
    <property type="match status" value="1"/>
</dbReference>
<comment type="subcellular location">
    <subcellularLocation>
        <location evidence="1 9">Bacterial flagellum basal body</location>
    </subcellularLocation>
    <subcellularLocation>
        <location evidence="2">Cell membrane</location>
        <topology evidence="2">Multi-pass membrane protein</topology>
    </subcellularLocation>
</comment>
<dbReference type="Pfam" id="PF01514">
    <property type="entry name" value="YscJ_FliF"/>
    <property type="match status" value="1"/>
</dbReference>
<dbReference type="InterPro" id="IPR006182">
    <property type="entry name" value="FliF_N_dom"/>
</dbReference>
<feature type="compositionally biased region" description="Polar residues" evidence="10">
    <location>
        <begin position="290"/>
        <end position="308"/>
    </location>
</feature>
<protein>
    <recommendedName>
        <fullName evidence="9">Flagellar M-ring protein</fullName>
    </recommendedName>
</protein>
<evidence type="ECO:0000256" key="11">
    <source>
        <dbReference type="SAM" id="Phobius"/>
    </source>
</evidence>
<dbReference type="InterPro" id="IPR045851">
    <property type="entry name" value="AMP-bd_C_sf"/>
</dbReference>
<evidence type="ECO:0000256" key="2">
    <source>
        <dbReference type="ARBA" id="ARBA00004651"/>
    </source>
</evidence>
<dbReference type="GO" id="GO:0005886">
    <property type="term" value="C:plasma membrane"/>
    <property type="evidence" value="ECO:0007669"/>
    <property type="project" value="UniProtKB-SubCell"/>
</dbReference>
<keyword evidence="8 9" id="KW-0975">Bacterial flagellum</keyword>
<comment type="caution">
    <text evidence="14">The sequence shown here is derived from an EMBL/GenBank/DDBJ whole genome shotgun (WGS) entry which is preliminary data.</text>
</comment>
<gene>
    <name evidence="14" type="ORF">GCM10010136_06560</name>
</gene>
<evidence type="ECO:0000256" key="7">
    <source>
        <dbReference type="ARBA" id="ARBA00023136"/>
    </source>
</evidence>
<evidence type="ECO:0000256" key="9">
    <source>
        <dbReference type="PIRNR" id="PIRNR004862"/>
    </source>
</evidence>
<dbReference type="RefSeq" id="WP_189487895.1">
    <property type="nucleotide sequence ID" value="NZ_BMZO01000002.1"/>
</dbReference>
<evidence type="ECO:0000259" key="13">
    <source>
        <dbReference type="Pfam" id="PF08345"/>
    </source>
</evidence>
<evidence type="ECO:0000256" key="3">
    <source>
        <dbReference type="ARBA" id="ARBA00007971"/>
    </source>
</evidence>
<dbReference type="PANTHER" id="PTHR30046:SF0">
    <property type="entry name" value="FLAGELLAR M-RING PROTEIN"/>
    <property type="match status" value="1"/>
</dbReference>
<reference evidence="14" key="1">
    <citation type="journal article" date="2014" name="Int. J. Syst. Evol. Microbiol.">
        <title>Complete genome sequence of Corynebacterium casei LMG S-19264T (=DSM 44701T), isolated from a smear-ripened cheese.</title>
        <authorList>
            <consortium name="US DOE Joint Genome Institute (JGI-PGF)"/>
            <person name="Walter F."/>
            <person name="Albersmeier A."/>
            <person name="Kalinowski J."/>
            <person name="Ruckert C."/>
        </authorList>
    </citation>
    <scope>NUCLEOTIDE SEQUENCE</scope>
    <source>
        <strain evidence="14">KCTC 42097</strain>
    </source>
</reference>
<proteinExistence type="inferred from homology"/>
<evidence type="ECO:0000256" key="4">
    <source>
        <dbReference type="ARBA" id="ARBA00022475"/>
    </source>
</evidence>
<feature type="domain" description="Flagellar M-ring C-terminal" evidence="13">
    <location>
        <begin position="247"/>
        <end position="411"/>
    </location>
</feature>
<evidence type="ECO:0000256" key="8">
    <source>
        <dbReference type="ARBA" id="ARBA00023143"/>
    </source>
</evidence>
<evidence type="ECO:0000256" key="10">
    <source>
        <dbReference type="SAM" id="MobiDB-lite"/>
    </source>
</evidence>
<keyword evidence="5 11" id="KW-0812">Transmembrane</keyword>
<evidence type="ECO:0000256" key="1">
    <source>
        <dbReference type="ARBA" id="ARBA00004117"/>
    </source>
</evidence>
<dbReference type="GO" id="GO:0009431">
    <property type="term" value="C:bacterial-type flagellum basal body, MS ring"/>
    <property type="evidence" value="ECO:0007669"/>
    <property type="project" value="InterPro"/>
</dbReference>
<evidence type="ECO:0000256" key="6">
    <source>
        <dbReference type="ARBA" id="ARBA00022989"/>
    </source>
</evidence>
<comment type="similarity">
    <text evidence="3 9">Belongs to the FliF family.</text>
</comment>
<dbReference type="GO" id="GO:0003774">
    <property type="term" value="F:cytoskeletal motor activity"/>
    <property type="evidence" value="ECO:0007669"/>
    <property type="project" value="InterPro"/>
</dbReference>
<keyword evidence="6 11" id="KW-1133">Transmembrane helix</keyword>
<evidence type="ECO:0000313" key="14">
    <source>
        <dbReference type="EMBL" id="GHC64532.1"/>
    </source>
</evidence>
<keyword evidence="14" id="KW-0282">Flagellum</keyword>
<reference evidence="14" key="2">
    <citation type="submission" date="2020-09" db="EMBL/GenBank/DDBJ databases">
        <authorList>
            <person name="Sun Q."/>
            <person name="Kim S."/>
        </authorList>
    </citation>
    <scope>NUCLEOTIDE SEQUENCE</scope>
    <source>
        <strain evidence="14">KCTC 42097</strain>
    </source>
</reference>
<feature type="transmembrane region" description="Helical" evidence="11">
    <location>
        <begin position="436"/>
        <end position="454"/>
    </location>
</feature>
<keyword evidence="7 11" id="KW-0472">Membrane</keyword>
<dbReference type="GO" id="GO:0071973">
    <property type="term" value="P:bacterial-type flagellum-dependent cell motility"/>
    <property type="evidence" value="ECO:0007669"/>
    <property type="project" value="InterPro"/>
</dbReference>
<dbReference type="PRINTS" id="PR01009">
    <property type="entry name" value="FLGMRINGFLIF"/>
</dbReference>
<dbReference type="NCBIfam" id="TIGR00206">
    <property type="entry name" value="fliF"/>
    <property type="match status" value="1"/>
</dbReference>
<evidence type="ECO:0000259" key="12">
    <source>
        <dbReference type="Pfam" id="PF01514"/>
    </source>
</evidence>
<dbReference type="InterPro" id="IPR000067">
    <property type="entry name" value="FlgMring_FliF"/>
</dbReference>